<reference evidence="2 3" key="1">
    <citation type="submission" date="2017-10" db="EMBL/GenBank/DDBJ databases">
        <title>Bacillus sp. nov., a halophilic bacterium isolated from a Yangshapao Lake.</title>
        <authorList>
            <person name="Wang H."/>
        </authorList>
    </citation>
    <scope>NUCLEOTIDE SEQUENCE [LARGE SCALE GENOMIC DNA]</scope>
    <source>
        <strain evidence="2 3">YSP-3</strain>
    </source>
</reference>
<keyword evidence="3" id="KW-1185">Reference proteome</keyword>
<comment type="caution">
    <text evidence="2">The sequence shown here is derived from an EMBL/GenBank/DDBJ whole genome shotgun (WGS) entry which is preliminary data.</text>
</comment>
<organism evidence="2 3">
    <name type="scientific">Alteribacter lacisalsi</name>
    <dbReference type="NCBI Taxonomy" id="2045244"/>
    <lineage>
        <taxon>Bacteria</taxon>
        <taxon>Bacillati</taxon>
        <taxon>Bacillota</taxon>
        <taxon>Bacilli</taxon>
        <taxon>Bacillales</taxon>
        <taxon>Bacillaceae</taxon>
        <taxon>Alteribacter</taxon>
    </lineage>
</organism>
<evidence type="ECO:0000256" key="1">
    <source>
        <dbReference type="SAM" id="MobiDB-lite"/>
    </source>
</evidence>
<gene>
    <name evidence="2" type="ORF">CR205_02270</name>
</gene>
<dbReference type="AlphaFoldDB" id="A0A2W0HIX9"/>
<protein>
    <submittedName>
        <fullName evidence="2">Uncharacterized protein</fullName>
    </submittedName>
</protein>
<evidence type="ECO:0000313" key="2">
    <source>
        <dbReference type="EMBL" id="PYZ97445.1"/>
    </source>
</evidence>
<dbReference type="EMBL" id="PDOF01000001">
    <property type="protein sequence ID" value="PYZ97445.1"/>
    <property type="molecule type" value="Genomic_DNA"/>
</dbReference>
<dbReference type="Proteomes" id="UP000248066">
    <property type="component" value="Unassembled WGS sequence"/>
</dbReference>
<sequence length="238" mass="26553">MERIKIKNGLDFFGYHLCEEALSRGIEVSIEEEGELTEEQEMMKALFVRNSLFTFGGEEANVTLVNGYERAGTAAGDDILAGREEGDILLPPLYGPFQPKNRGFAALLSSCEEDTRLFRECAEKEGNGLIHARDGAKAVLDLLEKEERPLARITGPDRKLWNDGVLYLADRFEKLEWCRDLIQGEADDKGNGGVKETGRLPDEQEAYSGEKRTIIQVSGRPVKKGLAEQLAWMEKTGL</sequence>
<name>A0A2W0HIX9_9BACI</name>
<accession>A0A2W0HIX9</accession>
<proteinExistence type="predicted"/>
<feature type="region of interest" description="Disordered" evidence="1">
    <location>
        <begin position="188"/>
        <end position="207"/>
    </location>
</feature>
<evidence type="ECO:0000313" key="3">
    <source>
        <dbReference type="Proteomes" id="UP000248066"/>
    </source>
</evidence>